<dbReference type="AlphaFoldDB" id="S8BG39"/>
<evidence type="ECO:0000313" key="3">
    <source>
        <dbReference type="EMBL" id="EPS38248.1"/>
    </source>
</evidence>
<dbReference type="EMBL" id="AQGS01000575">
    <property type="protein sequence ID" value="EPS38248.1"/>
    <property type="molecule type" value="Genomic_DNA"/>
</dbReference>
<dbReference type="HOGENOM" id="CLU_1554879_0_0_1"/>
<dbReference type="STRING" id="1284197.S8BG39"/>
<evidence type="ECO:0000256" key="1">
    <source>
        <dbReference type="SAM" id="SignalP"/>
    </source>
</evidence>
<dbReference type="InterPro" id="IPR057229">
    <property type="entry name" value="DUF7907"/>
</dbReference>
<keyword evidence="1" id="KW-0732">Signal</keyword>
<dbReference type="Proteomes" id="UP000015100">
    <property type="component" value="Unassembled WGS sequence"/>
</dbReference>
<comment type="caution">
    <text evidence="3">The sequence shown here is derived from an EMBL/GenBank/DDBJ whole genome shotgun (WGS) entry which is preliminary data.</text>
</comment>
<dbReference type="Pfam" id="PF25484">
    <property type="entry name" value="DUF7907"/>
    <property type="match status" value="1"/>
</dbReference>
<reference evidence="3 4" key="1">
    <citation type="journal article" date="2013" name="PLoS Genet.">
        <title>Genomic mechanisms accounting for the adaptation to parasitism in nematode-trapping fungi.</title>
        <authorList>
            <person name="Meerupati T."/>
            <person name="Andersson K.M."/>
            <person name="Friman E."/>
            <person name="Kumar D."/>
            <person name="Tunlid A."/>
            <person name="Ahren D."/>
        </authorList>
    </citation>
    <scope>NUCLEOTIDE SEQUENCE [LARGE SCALE GENOMIC DNA]</scope>
    <source>
        <strain evidence="3 4">CBS 200.50</strain>
    </source>
</reference>
<protein>
    <recommendedName>
        <fullName evidence="2">DUF7907 domain-containing protein</fullName>
    </recommendedName>
</protein>
<evidence type="ECO:0000259" key="2">
    <source>
        <dbReference type="Pfam" id="PF25484"/>
    </source>
</evidence>
<feature type="signal peptide" evidence="1">
    <location>
        <begin position="1"/>
        <end position="20"/>
    </location>
</feature>
<proteinExistence type="predicted"/>
<reference evidence="4" key="2">
    <citation type="submission" date="2013-04" db="EMBL/GenBank/DDBJ databases">
        <title>Genomic mechanisms accounting for the adaptation to parasitism in nematode-trapping fungi.</title>
        <authorList>
            <person name="Ahren D.G."/>
        </authorList>
    </citation>
    <scope>NUCLEOTIDE SEQUENCE [LARGE SCALE GENOMIC DNA]</scope>
    <source>
        <strain evidence="4">CBS 200.50</strain>
    </source>
</reference>
<evidence type="ECO:0000313" key="4">
    <source>
        <dbReference type="Proteomes" id="UP000015100"/>
    </source>
</evidence>
<dbReference type="OMA" id="WANVQIR"/>
<dbReference type="OrthoDB" id="3518533at2759"/>
<keyword evidence="4" id="KW-1185">Reference proteome</keyword>
<accession>S8BG39</accession>
<name>S8BG39_DACHA</name>
<organism evidence="3 4">
    <name type="scientific">Dactylellina haptotyla (strain CBS 200.50)</name>
    <name type="common">Nematode-trapping fungus</name>
    <name type="synonym">Monacrosporium haptotylum</name>
    <dbReference type="NCBI Taxonomy" id="1284197"/>
    <lineage>
        <taxon>Eukaryota</taxon>
        <taxon>Fungi</taxon>
        <taxon>Dikarya</taxon>
        <taxon>Ascomycota</taxon>
        <taxon>Pezizomycotina</taxon>
        <taxon>Orbiliomycetes</taxon>
        <taxon>Orbiliales</taxon>
        <taxon>Orbiliaceae</taxon>
        <taxon>Dactylellina</taxon>
    </lineage>
</organism>
<gene>
    <name evidence="3" type="ORF">H072_8105</name>
</gene>
<feature type="domain" description="DUF7907" evidence="2">
    <location>
        <begin position="25"/>
        <end position="194"/>
    </location>
</feature>
<feature type="chain" id="PRO_5004548375" description="DUF7907 domain-containing protein" evidence="1">
    <location>
        <begin position="21"/>
        <end position="195"/>
    </location>
</feature>
<sequence>MLFGFLATAALAVLTIPVEAIRDRQQFKVQVKVTQGNKKFDGLWASLYHTGAATADVYFQNDRSKAFSAFLNHTQFQWAYTGVPNIPYALNLQYQTYSAWGPLEVTPGYGEDYYGKGFKFGKGNSIVDTFEEWTGWLGNYTLSSVYLLWQLLIRETKNLLVCDWWHQVPQLFWTQVGFDLEVIPTCAKVNLIAKT</sequence>